<feature type="domain" description="C2H2-type" evidence="13">
    <location>
        <begin position="311"/>
        <end position="338"/>
    </location>
</feature>
<feature type="domain" description="C2H2-type" evidence="13">
    <location>
        <begin position="197"/>
        <end position="224"/>
    </location>
</feature>
<gene>
    <name evidence="14" type="primary">106096159</name>
</gene>
<dbReference type="VEuPathDB" id="VectorBase:SCAU011152"/>
<keyword evidence="4" id="KW-0677">Repeat</keyword>
<feature type="domain" description="C2H2-type" evidence="13">
    <location>
        <begin position="339"/>
        <end position="366"/>
    </location>
</feature>
<dbReference type="FunFam" id="3.30.160.60:FF:000100">
    <property type="entry name" value="Zinc finger 45-like"/>
    <property type="match status" value="1"/>
</dbReference>
<evidence type="ECO:0000256" key="6">
    <source>
        <dbReference type="ARBA" id="ARBA00022833"/>
    </source>
</evidence>
<dbReference type="PROSITE" id="PS00028">
    <property type="entry name" value="ZINC_FINGER_C2H2_1"/>
    <property type="match status" value="8"/>
</dbReference>
<reference evidence="15" key="1">
    <citation type="submission" date="2015-05" db="EMBL/GenBank/DDBJ databases">
        <authorList>
            <person name="Wilson R.K."/>
            <person name="Warren W.C."/>
            <person name="Olafson P."/>
        </authorList>
    </citation>
    <scope>NUCLEOTIDE SEQUENCE [LARGE SCALE GENOMIC DNA]</scope>
    <source>
        <strain evidence="15">USDA</strain>
    </source>
</reference>
<dbReference type="EnsemblMetazoa" id="SCAU011152-RB">
    <property type="protein sequence ID" value="SCAU011152-PB"/>
    <property type="gene ID" value="SCAU011152"/>
</dbReference>
<keyword evidence="15" id="KW-1185">Reference proteome</keyword>
<dbReference type="AlphaFoldDB" id="A0A1I8PU72"/>
<dbReference type="FunFam" id="3.30.160.60:FF:000325">
    <property type="entry name" value="ZFP90 zinc finger protein"/>
    <property type="match status" value="1"/>
</dbReference>
<feature type="domain" description="C2H2-type" evidence="13">
    <location>
        <begin position="140"/>
        <end position="168"/>
    </location>
</feature>
<dbReference type="EnsemblMetazoa" id="SCAU011152-RA">
    <property type="protein sequence ID" value="SCAU011152-PA"/>
    <property type="gene ID" value="SCAU011152"/>
</dbReference>
<dbReference type="GO" id="GO:0003690">
    <property type="term" value="F:double-stranded DNA binding"/>
    <property type="evidence" value="ECO:0007669"/>
    <property type="project" value="UniProtKB-ARBA"/>
</dbReference>
<dbReference type="PANTHER" id="PTHR16515:SF49">
    <property type="entry name" value="GASTRULA ZINC FINGER PROTEIN XLCGF49.1-LIKE-RELATED"/>
    <property type="match status" value="1"/>
</dbReference>
<dbReference type="Proteomes" id="UP000095300">
    <property type="component" value="Unassembled WGS sequence"/>
</dbReference>
<feature type="region of interest" description="Disordered" evidence="12">
    <location>
        <begin position="1"/>
        <end position="38"/>
    </location>
</feature>
<dbReference type="FunFam" id="3.30.160.60:FF:000446">
    <property type="entry name" value="Zinc finger protein"/>
    <property type="match status" value="2"/>
</dbReference>
<keyword evidence="3" id="KW-0479">Metal-binding</keyword>
<dbReference type="GO" id="GO:0048598">
    <property type="term" value="P:embryonic morphogenesis"/>
    <property type="evidence" value="ECO:0007669"/>
    <property type="project" value="UniProtKB-ARBA"/>
</dbReference>
<dbReference type="GO" id="GO:0010468">
    <property type="term" value="P:regulation of gene expression"/>
    <property type="evidence" value="ECO:0007669"/>
    <property type="project" value="TreeGrafter"/>
</dbReference>
<dbReference type="GO" id="GO:0002009">
    <property type="term" value="P:morphogenesis of an epithelium"/>
    <property type="evidence" value="ECO:0007669"/>
    <property type="project" value="UniProtKB-ARBA"/>
</dbReference>
<dbReference type="GO" id="GO:0005634">
    <property type="term" value="C:nucleus"/>
    <property type="evidence" value="ECO:0007669"/>
    <property type="project" value="UniProtKB-SubCell"/>
</dbReference>
<keyword evidence="5 11" id="KW-0863">Zinc-finger</keyword>
<dbReference type="FunFam" id="3.30.160.60:FF:001370">
    <property type="entry name" value="Zinc finger protein"/>
    <property type="match status" value="1"/>
</dbReference>
<dbReference type="FunFam" id="3.30.160.60:FF:000624">
    <property type="entry name" value="zinc finger protein 697"/>
    <property type="match status" value="1"/>
</dbReference>
<organism evidence="14 15">
    <name type="scientific">Stomoxys calcitrans</name>
    <name type="common">Stable fly</name>
    <name type="synonym">Conops calcitrans</name>
    <dbReference type="NCBI Taxonomy" id="35570"/>
    <lineage>
        <taxon>Eukaryota</taxon>
        <taxon>Metazoa</taxon>
        <taxon>Ecdysozoa</taxon>
        <taxon>Arthropoda</taxon>
        <taxon>Hexapoda</taxon>
        <taxon>Insecta</taxon>
        <taxon>Pterygota</taxon>
        <taxon>Neoptera</taxon>
        <taxon>Endopterygota</taxon>
        <taxon>Diptera</taxon>
        <taxon>Brachycera</taxon>
        <taxon>Muscomorpha</taxon>
        <taxon>Muscoidea</taxon>
        <taxon>Muscidae</taxon>
        <taxon>Stomoxys</taxon>
    </lineage>
</organism>
<dbReference type="GO" id="GO:0008270">
    <property type="term" value="F:zinc ion binding"/>
    <property type="evidence" value="ECO:0007669"/>
    <property type="project" value="UniProtKB-KW"/>
</dbReference>
<dbReference type="InterPro" id="IPR036236">
    <property type="entry name" value="Znf_C2H2_sf"/>
</dbReference>
<comment type="similarity">
    <text evidence="2">Belongs to the krueppel C2H2-type zinc-finger protein family.</text>
</comment>
<evidence type="ECO:0000256" key="3">
    <source>
        <dbReference type="ARBA" id="ARBA00022723"/>
    </source>
</evidence>
<feature type="domain" description="C2H2-type" evidence="13">
    <location>
        <begin position="112"/>
        <end position="139"/>
    </location>
</feature>
<evidence type="ECO:0000256" key="12">
    <source>
        <dbReference type="SAM" id="MobiDB-lite"/>
    </source>
</evidence>
<feature type="domain" description="C2H2-type" evidence="13">
    <location>
        <begin position="370"/>
        <end position="398"/>
    </location>
</feature>
<dbReference type="KEGG" id="scac:106096159"/>
<keyword evidence="6" id="KW-0862">Zinc</keyword>
<evidence type="ECO:0000256" key="2">
    <source>
        <dbReference type="ARBA" id="ARBA00006991"/>
    </source>
</evidence>
<comment type="subcellular location">
    <subcellularLocation>
        <location evidence="1">Nucleus</location>
    </subcellularLocation>
</comment>
<evidence type="ECO:0000256" key="8">
    <source>
        <dbReference type="ARBA" id="ARBA00023125"/>
    </source>
</evidence>
<proteinExistence type="inferred from homology"/>
<dbReference type="InterPro" id="IPR050331">
    <property type="entry name" value="Zinc_finger"/>
</dbReference>
<evidence type="ECO:0000313" key="15">
    <source>
        <dbReference type="Proteomes" id="UP000095300"/>
    </source>
</evidence>
<dbReference type="SUPFAM" id="SSF57667">
    <property type="entry name" value="beta-beta-alpha zinc fingers"/>
    <property type="match status" value="6"/>
</dbReference>
<evidence type="ECO:0000256" key="7">
    <source>
        <dbReference type="ARBA" id="ARBA00023015"/>
    </source>
</evidence>
<dbReference type="FunFam" id="3.30.160.60:FF:000340">
    <property type="entry name" value="zinc finger protein 473 isoform X1"/>
    <property type="match status" value="1"/>
</dbReference>
<accession>A0A1I8PU72</accession>
<evidence type="ECO:0000256" key="4">
    <source>
        <dbReference type="ARBA" id="ARBA00022737"/>
    </source>
</evidence>
<dbReference type="Pfam" id="PF13894">
    <property type="entry name" value="zf-C2H2_4"/>
    <property type="match status" value="1"/>
</dbReference>
<evidence type="ECO:0000256" key="10">
    <source>
        <dbReference type="ARBA" id="ARBA00023242"/>
    </source>
</evidence>
<dbReference type="Pfam" id="PF00096">
    <property type="entry name" value="zf-C2H2"/>
    <property type="match status" value="5"/>
</dbReference>
<feature type="domain" description="C2H2-type" evidence="13">
    <location>
        <begin position="169"/>
        <end position="196"/>
    </location>
</feature>
<evidence type="ECO:0000256" key="11">
    <source>
        <dbReference type="PROSITE-ProRule" id="PRU00042"/>
    </source>
</evidence>
<dbReference type="PANTHER" id="PTHR16515">
    <property type="entry name" value="PR DOMAIN ZINC FINGER PROTEIN"/>
    <property type="match status" value="1"/>
</dbReference>
<dbReference type="OrthoDB" id="3156061at2759"/>
<evidence type="ECO:0000256" key="9">
    <source>
        <dbReference type="ARBA" id="ARBA00023163"/>
    </source>
</evidence>
<dbReference type="PROSITE" id="PS50157">
    <property type="entry name" value="ZINC_FINGER_C2H2_2"/>
    <property type="match status" value="8"/>
</dbReference>
<feature type="domain" description="C2H2-type" evidence="13">
    <location>
        <begin position="227"/>
        <end position="254"/>
    </location>
</feature>
<name>A0A1I8PU72_STOCA</name>
<keyword evidence="10" id="KW-0539">Nucleus</keyword>
<keyword evidence="8" id="KW-0238">DNA-binding</keyword>
<keyword evidence="7" id="KW-0805">Transcription regulation</keyword>
<evidence type="ECO:0000313" key="14">
    <source>
        <dbReference type="EnsemblMetazoa" id="SCAU011152-PA"/>
    </source>
</evidence>
<reference evidence="14" key="2">
    <citation type="submission" date="2020-05" db="UniProtKB">
        <authorList>
            <consortium name="EnsemblMetazoa"/>
        </authorList>
    </citation>
    <scope>IDENTIFICATION</scope>
    <source>
        <strain evidence="14">USDA</strain>
    </source>
</reference>
<dbReference type="InterPro" id="IPR013087">
    <property type="entry name" value="Znf_C2H2_type"/>
</dbReference>
<dbReference type="Gene3D" id="3.30.160.60">
    <property type="entry name" value="Classic Zinc Finger"/>
    <property type="match status" value="8"/>
</dbReference>
<sequence length="540" mass="63012">MVRSRRSISKEDASSVLADSGISLSSPPANQKRFPHLNEDEEQAILDELCVTDDDSGSDLIELDNVEKVVISDNDESQPEFEYKDAAYSEREDSSCKSVTGEPSSKRPRKSYTCDVCLKEFRGKSDLTRHKFIHTAERPYKCELCGNCYRQEVNLKNHITSAHKKIKEFACRECPKTFALKERLRLHMRVHTGEKPYKCKQCDKRFARGGQLNQHMVSHHQDAPKQFKCEKCSSRFSTPANLKAHMLGHEETPDCFCEICREHFANDVLLKAHTYKMHYKLKQMDCEICQRPIEENDLVEHMKIHSNTKTHVCEICNSVFMQKSQYNVHMRMHTGERPFQCRICCQTFAHSSVLKLHVRKHTGEKPFNCLLCKDDEVAFSQLAHLKTHMKKIHKQLKPYMCEGCQDFFKVKLELDVHQRECKKCSVSVEQQQIQHNETQTLSHIRFLMAILLKKISSEQKLQQLGFEKRLIDNVVIAALKLAKRKASEDLKLSHLERMRMNVEEFLNWIVPPNVMEKFKEEKLETENILEKIVSMYMKQK</sequence>
<dbReference type="SMART" id="SM00355">
    <property type="entry name" value="ZnF_C2H2"/>
    <property type="match status" value="11"/>
</dbReference>
<evidence type="ECO:0000256" key="5">
    <source>
        <dbReference type="ARBA" id="ARBA00022771"/>
    </source>
</evidence>
<evidence type="ECO:0000259" key="13">
    <source>
        <dbReference type="PROSITE" id="PS50157"/>
    </source>
</evidence>
<protein>
    <recommendedName>
        <fullName evidence="13">C2H2-type domain-containing protein</fullName>
    </recommendedName>
</protein>
<dbReference type="STRING" id="35570.A0A1I8PU72"/>
<evidence type="ECO:0000256" key="1">
    <source>
        <dbReference type="ARBA" id="ARBA00004123"/>
    </source>
</evidence>
<keyword evidence="9" id="KW-0804">Transcription</keyword>